<dbReference type="KEGG" id="ncs:NCAS_0B05410"/>
<dbReference type="InterPro" id="IPR021772">
    <property type="entry name" value="WDR48/Bun107"/>
</dbReference>
<dbReference type="FunCoup" id="G0V9K9">
    <property type="interactions" value="98"/>
</dbReference>
<reference key="2">
    <citation type="submission" date="2011-08" db="EMBL/GenBank/DDBJ databases">
        <title>Genome sequence of Naumovozyma castellii.</title>
        <authorList>
            <person name="Gordon J.L."/>
            <person name="Armisen D."/>
            <person name="Proux-Wera E."/>
            <person name="OhEigeartaigh S.S."/>
            <person name="Byrne K.P."/>
            <person name="Wolfe K.H."/>
        </authorList>
    </citation>
    <scope>NUCLEOTIDE SEQUENCE</scope>
    <source>
        <strain>Type strain:CBS 4309</strain>
    </source>
</reference>
<feature type="compositionally biased region" description="Low complexity" evidence="3">
    <location>
        <begin position="804"/>
        <end position="818"/>
    </location>
</feature>
<dbReference type="GeneID" id="96902183"/>
<feature type="region of interest" description="Disordered" evidence="3">
    <location>
        <begin position="909"/>
        <end position="929"/>
    </location>
</feature>
<dbReference type="InterPro" id="IPR051246">
    <property type="entry name" value="WDR48"/>
</dbReference>
<keyword evidence="1" id="KW-0853">WD repeat</keyword>
<dbReference type="InterPro" id="IPR036322">
    <property type="entry name" value="WD40_repeat_dom_sf"/>
</dbReference>
<sequence length="1130" mass="128103">MNRQDLPRLSQIYEDSAQQISTQLYNRHAPPPFIHSSIHQPSIQLKMKQLTVSYGLISPQHSSQRESHILPITKIYTCPDLQIYLTCGRDGSIVINHMDPHSQAAKKRLLVHSDWVCDLIRVGSTRKFISVSHDFSIVLFEIMEDCETWDMKIIGDHDDYIKCIVPLPSMSGGDEEREDAEVPFWFATGGLDKKIKIWKLIGAEGSNSQTEVELVHVFDNSHEEDETGSIYTMAPVTSEGQLPFDLVVGDCNGDVIFYSVHDKVELKRLKNVHSSNTKVVKLIDDCTKLITTCSNGLIYLWDLSKFELMTDFNVKPAKVGSWKWDCSIWCIYGDSLNHIIIGDSKGRISRLDFNLISHDNNNNEGLNLNHKELKFTSIFNPKSYKQLFNDKTITKHDNDNNKHNNNESKPKNMGILNINILDHNSLVFSFCTDSNLNCLNLKTKELVINKGGFALTRSSLLTNRRHVITENTKGEVQRWDIVSCELLNTFKPDDGSFDDLVMKFTSKEILSHWCTVTVKVGVLFVKINQKFLNTEVYGTALENYDIINDVEINPDQRYNLGKTVVNSLFNEFLTYEIKKDELIRKEIVNRKKKEKENVSKEAINNKLISSDSEKPFSRKNTNKKNKFTRNIAMKSSSNLNGTNSNYSPDVYVSAPGTPITTDDTHKPFNLRTNVNYDLKPPGSAPPLMVNTPNEESSNIIQPSPLSSENNTVISPGKASLLSRRFKSLRNSNPSKSGSGINTPEEPLSDMDGLLGEDSNESSRDMSSEPVLWNQSSGIDNINSTKNTPLNSSNSAYGKVKSVDSSRLNSTTTVNSNSNIPLINNSAPKEKEFMSDLLAEIKDVYIQEYNNNSSSLKLLTKRLPESKIDRDLRCPLIQVKSGSLLLVHLWRDGACGGTVLFSTFLPPSRIEDNDSDDENNDNDTSRLESEDLDYDQLKQYDFTESEYGITMNRRQVFGQLEKNLPYWFAKMLFKNVKIENDSQPKLNFIIVPWVDSEHEKGKQNGSDGPQQQQQQQFHHMLKFGRTKSNDPVSASTDLPKVSDSNAKLVAPGMIRVKKIKYYVIDRFDSKTPEMKAKVDPSVWLELLCKGQVLENDMTLSTVRTLYWKSQSEIVIEYRRKLTASPLANEIH</sequence>
<feature type="compositionally biased region" description="Polar residues" evidence="3">
    <location>
        <begin position="690"/>
        <end position="713"/>
    </location>
</feature>
<dbReference type="GO" id="GO:0043130">
    <property type="term" value="F:ubiquitin binding"/>
    <property type="evidence" value="ECO:0007669"/>
    <property type="project" value="EnsemblFungi"/>
</dbReference>
<dbReference type="RefSeq" id="XP_003674997.1">
    <property type="nucleotide sequence ID" value="XM_003674949.1"/>
</dbReference>
<dbReference type="SMART" id="SM00320">
    <property type="entry name" value="WD40"/>
    <property type="match status" value="4"/>
</dbReference>
<feature type="region of interest" description="Disordered" evidence="3">
    <location>
        <begin position="673"/>
        <end position="713"/>
    </location>
</feature>
<dbReference type="GO" id="GO:0000724">
    <property type="term" value="P:double-strand break repair via homologous recombination"/>
    <property type="evidence" value="ECO:0007669"/>
    <property type="project" value="TreeGrafter"/>
</dbReference>
<dbReference type="PANTHER" id="PTHR19862:SF14">
    <property type="entry name" value="WD REPEAT-CONTAINING PROTEIN 48"/>
    <property type="match status" value="1"/>
</dbReference>
<dbReference type="InterPro" id="IPR015943">
    <property type="entry name" value="WD40/YVTN_repeat-like_dom_sf"/>
</dbReference>
<organism evidence="4 5">
    <name type="scientific">Naumovozyma castellii</name>
    <name type="common">Yeast</name>
    <name type="synonym">Saccharomyces castellii</name>
    <dbReference type="NCBI Taxonomy" id="27288"/>
    <lineage>
        <taxon>Eukaryota</taxon>
        <taxon>Fungi</taxon>
        <taxon>Dikarya</taxon>
        <taxon>Ascomycota</taxon>
        <taxon>Saccharomycotina</taxon>
        <taxon>Saccharomycetes</taxon>
        <taxon>Saccharomycetales</taxon>
        <taxon>Saccharomycetaceae</taxon>
        <taxon>Naumovozyma</taxon>
    </lineage>
</organism>
<name>G0V9K9_NAUCA</name>
<evidence type="ECO:0000256" key="1">
    <source>
        <dbReference type="ARBA" id="ARBA00022574"/>
    </source>
</evidence>
<keyword evidence="5" id="KW-1185">Reference proteome</keyword>
<keyword evidence="2" id="KW-0677">Repeat</keyword>
<dbReference type="Pfam" id="PF11816">
    <property type="entry name" value="DUF3337"/>
    <property type="match status" value="1"/>
</dbReference>
<gene>
    <name evidence="4" type="primary">NCAS0B05410</name>
    <name evidence="4" type="ordered locus">NCAS_0B05410</name>
</gene>
<evidence type="ECO:0000256" key="3">
    <source>
        <dbReference type="SAM" id="MobiDB-lite"/>
    </source>
</evidence>
<dbReference type="OMA" id="WDIVSCE"/>
<feature type="compositionally biased region" description="Polar residues" evidence="3">
    <location>
        <begin position="772"/>
        <end position="795"/>
    </location>
</feature>
<feature type="compositionally biased region" description="Polar residues" evidence="3">
    <location>
        <begin position="728"/>
        <end position="741"/>
    </location>
</feature>
<dbReference type="eggNOG" id="KOG0308">
    <property type="taxonomic scope" value="Eukaryota"/>
</dbReference>
<dbReference type="HOGENOM" id="CLU_297547_0_0_1"/>
<evidence type="ECO:0000313" key="5">
    <source>
        <dbReference type="Proteomes" id="UP000001640"/>
    </source>
</evidence>
<dbReference type="OrthoDB" id="2421129at2759"/>
<protein>
    <submittedName>
        <fullName evidence="4">Uncharacterized protein</fullName>
    </submittedName>
</protein>
<dbReference type="Proteomes" id="UP000001640">
    <property type="component" value="Chromosome 2"/>
</dbReference>
<dbReference type="AlphaFoldDB" id="G0V9K9"/>
<proteinExistence type="predicted"/>
<evidence type="ECO:0000313" key="4">
    <source>
        <dbReference type="EMBL" id="CCC68625.1"/>
    </source>
</evidence>
<reference evidence="4 5" key="1">
    <citation type="journal article" date="2011" name="Proc. Natl. Acad. Sci. U.S.A.">
        <title>Evolutionary erosion of yeast sex chromosomes by mating-type switching accidents.</title>
        <authorList>
            <person name="Gordon J.L."/>
            <person name="Armisen D."/>
            <person name="Proux-Wera E."/>
            <person name="Oheigeartaigh S.S."/>
            <person name="Byrne K.P."/>
            <person name="Wolfe K.H."/>
        </authorList>
    </citation>
    <scope>NUCLEOTIDE SEQUENCE [LARGE SCALE GENOMIC DNA]</scope>
    <source>
        <strain evidence="5">ATCC 76901 / BCRC 22586 / CBS 4309 / NBRC 1992 / NRRL Y-12630</strain>
    </source>
</reference>
<dbReference type="Gene3D" id="2.130.10.10">
    <property type="entry name" value="YVTN repeat-like/Quinoprotein amine dehydrogenase"/>
    <property type="match status" value="1"/>
</dbReference>
<dbReference type="SUPFAM" id="SSF50978">
    <property type="entry name" value="WD40 repeat-like"/>
    <property type="match status" value="1"/>
</dbReference>
<evidence type="ECO:0000256" key="2">
    <source>
        <dbReference type="ARBA" id="ARBA00022737"/>
    </source>
</evidence>
<dbReference type="PANTHER" id="PTHR19862">
    <property type="entry name" value="WD REPEAT-CONTAINING PROTEIN 48"/>
    <property type="match status" value="1"/>
</dbReference>
<dbReference type="InterPro" id="IPR001680">
    <property type="entry name" value="WD40_rpt"/>
</dbReference>
<feature type="region of interest" description="Disordered" evidence="3">
    <location>
        <begin position="728"/>
        <end position="818"/>
    </location>
</feature>
<accession>G0V9K9</accession>
<dbReference type="STRING" id="1064592.G0V9K9"/>
<dbReference type="InParanoid" id="G0V9K9"/>
<dbReference type="EMBL" id="HE576753">
    <property type="protein sequence ID" value="CCC68625.1"/>
    <property type="molecule type" value="Genomic_DNA"/>
</dbReference>